<organism evidence="2 3">
    <name type="scientific">Caulobacter endophyticus</name>
    <dbReference type="NCBI Taxonomy" id="2172652"/>
    <lineage>
        <taxon>Bacteria</taxon>
        <taxon>Pseudomonadati</taxon>
        <taxon>Pseudomonadota</taxon>
        <taxon>Alphaproteobacteria</taxon>
        <taxon>Caulobacterales</taxon>
        <taxon>Caulobacteraceae</taxon>
        <taxon>Caulobacter</taxon>
    </lineage>
</organism>
<keyword evidence="3" id="KW-1185">Reference proteome</keyword>
<feature type="domain" description="TnsA endonuclease N-terminal" evidence="1">
    <location>
        <begin position="20"/>
        <end position="93"/>
    </location>
</feature>
<dbReference type="EMBL" id="QDKQ01000034">
    <property type="protein sequence ID" value="PVM90700.1"/>
    <property type="molecule type" value="Genomic_DNA"/>
</dbReference>
<protein>
    <recommendedName>
        <fullName evidence="1">TnsA endonuclease N-terminal domain-containing protein</fullName>
    </recommendedName>
</protein>
<proteinExistence type="predicted"/>
<dbReference type="InterPro" id="IPR014833">
    <property type="entry name" value="TnsA_N"/>
</dbReference>
<name>A0A2T9K404_9CAUL</name>
<comment type="caution">
    <text evidence="2">The sequence shown here is derived from an EMBL/GenBank/DDBJ whole genome shotgun (WGS) entry which is preliminary data.</text>
</comment>
<evidence type="ECO:0000259" key="1">
    <source>
        <dbReference type="Pfam" id="PF08722"/>
    </source>
</evidence>
<accession>A0A2T9K404</accession>
<gene>
    <name evidence="2" type="ORF">DDF67_09735</name>
</gene>
<reference evidence="2 3" key="1">
    <citation type="submission" date="2018-04" db="EMBL/GenBank/DDBJ databases">
        <title>The genome sequence of Caulobacter sp. 744.</title>
        <authorList>
            <person name="Gao J."/>
            <person name="Sun J."/>
        </authorList>
    </citation>
    <scope>NUCLEOTIDE SEQUENCE [LARGE SCALE GENOMIC DNA]</scope>
    <source>
        <strain evidence="2 3">774</strain>
    </source>
</reference>
<sequence>MPHESMNELSFFHESEVDTYVVDYRAQPFRLEFILGGQLRTYIADCARLLSDGAIEVIEIKGDYRHTSDEHYATKLEAVGEFCHRLGWQFRIVVPENTVAARVRHENIHLIQSRRMVSYAASHCYLALNLLQRENGEASLAQVARALGDSRAGTSIAMAMMVGRVLDIELDRPISADSRVAAVDSMNMREGAAQ</sequence>
<dbReference type="AlphaFoldDB" id="A0A2T9K404"/>
<evidence type="ECO:0000313" key="3">
    <source>
        <dbReference type="Proteomes" id="UP000245073"/>
    </source>
</evidence>
<dbReference type="Pfam" id="PF08722">
    <property type="entry name" value="Tn7_TnsA-like_N"/>
    <property type="match status" value="1"/>
</dbReference>
<evidence type="ECO:0000313" key="2">
    <source>
        <dbReference type="EMBL" id="PVM90700.1"/>
    </source>
</evidence>
<dbReference type="Proteomes" id="UP000245073">
    <property type="component" value="Unassembled WGS sequence"/>
</dbReference>